<evidence type="ECO:0000256" key="3">
    <source>
        <dbReference type="ARBA" id="ARBA00022679"/>
    </source>
</evidence>
<evidence type="ECO:0000256" key="8">
    <source>
        <dbReference type="ARBA" id="ARBA00023136"/>
    </source>
</evidence>
<evidence type="ECO:0000256" key="9">
    <source>
        <dbReference type="SAM" id="Phobius"/>
    </source>
</evidence>
<dbReference type="Gene3D" id="3.30.450.40">
    <property type="match status" value="1"/>
</dbReference>
<dbReference type="EMBL" id="SUMC01000011">
    <property type="protein sequence ID" value="TKA10834.1"/>
    <property type="molecule type" value="Genomic_DNA"/>
</dbReference>
<keyword evidence="3" id="KW-0808">Transferase</keyword>
<dbReference type="InterPro" id="IPR011712">
    <property type="entry name" value="Sig_transdc_His_kin_sub3_dim/P"/>
</dbReference>
<feature type="transmembrane region" description="Helical" evidence="9">
    <location>
        <begin position="104"/>
        <end position="129"/>
    </location>
</feature>
<dbReference type="InterPro" id="IPR050482">
    <property type="entry name" value="Sensor_HK_TwoCompSys"/>
</dbReference>
<dbReference type="InterPro" id="IPR029016">
    <property type="entry name" value="GAF-like_dom_sf"/>
</dbReference>
<dbReference type="SUPFAM" id="SSF55781">
    <property type="entry name" value="GAF domain-like"/>
    <property type="match status" value="1"/>
</dbReference>
<evidence type="ECO:0000256" key="6">
    <source>
        <dbReference type="ARBA" id="ARBA00022989"/>
    </source>
</evidence>
<dbReference type="CDD" id="cd16917">
    <property type="entry name" value="HATPase_UhpB-NarQ-NarX-like"/>
    <property type="match status" value="1"/>
</dbReference>
<dbReference type="GO" id="GO:0046983">
    <property type="term" value="F:protein dimerization activity"/>
    <property type="evidence" value="ECO:0007669"/>
    <property type="project" value="InterPro"/>
</dbReference>
<keyword evidence="6 9" id="KW-1133">Transmembrane helix</keyword>
<keyword evidence="5 11" id="KW-0418">Kinase</keyword>
<dbReference type="Pfam" id="PF07730">
    <property type="entry name" value="HisKA_3"/>
    <property type="match status" value="1"/>
</dbReference>
<dbReference type="Proteomes" id="UP000305778">
    <property type="component" value="Unassembled WGS sequence"/>
</dbReference>
<dbReference type="AlphaFoldDB" id="A0A4U0SLS1"/>
<dbReference type="Gene3D" id="3.30.565.10">
    <property type="entry name" value="Histidine kinase-like ATPase, C-terminal domain"/>
    <property type="match status" value="1"/>
</dbReference>
<feature type="transmembrane region" description="Helical" evidence="9">
    <location>
        <begin position="73"/>
        <end position="98"/>
    </location>
</feature>
<sequence length="690" mass="72546">MSAPDSTLARACACAACGLALLSAAVWVVLALTHLDDPGLRDSGLGDYGIYVVVGTGFALSGVFATTHRSGRAVGVLLLSAGLALTLAHAVSITAALIRPGPGPVTAVVTLVMAADTLYFFVIFALPLWLPSGRLPGPRRGRVYAVAVTGWSVLEEYYDTGTSADWYGLPNPYQRGMWGDLAGRADSALGKPVMIVPLAILLVSLTVLLVRRPRATGPHPLRHAALLLPYLLWVGVIFLGYYVGLRGTPARVVYYADAAVWPLTLGYVFARDRSTHPDRSTRRVLAAFVLAVCLIAAYTALALALSRSLPGARTTGALALAGAALAIGLVLRPTGRWALRVVDRFYYGERARPYHVVRDLAERLSRAVGPGDAPRLLSETVVRTLRLPGARVVVHTRAGPRELAVAGDPGPDCVVFPLTYEGASIGHLLVPPRPGDRTLDRQDHGVLRFLADQASPAIASLRLYEDLQASREQLVITREEARRRLRHDLHDGLGPTLSALRLQVDTARAAVTAGSPAVLPLLDVSEGIGQAIVELRRITDGLSPAALDRLGLPCALRQLAERLGGRSAGRPQIDVIVHPDPLPPLPAAVEVAVYRIGGEALNNVVRHSGAAHALLAVRLAPGAITVEVSDDGCGLPPHRTGGGVGLRSMAERAEELGGSFTAENGPLGVVVRASIPPVGGALTGGSGSIS</sequence>
<feature type="transmembrane region" description="Helical" evidence="9">
    <location>
        <begin position="311"/>
        <end position="331"/>
    </location>
</feature>
<evidence type="ECO:0000313" key="11">
    <source>
        <dbReference type="EMBL" id="TKA10834.1"/>
    </source>
</evidence>
<dbReference type="Gene3D" id="1.20.5.1930">
    <property type="match status" value="1"/>
</dbReference>
<evidence type="ECO:0000256" key="7">
    <source>
        <dbReference type="ARBA" id="ARBA00023012"/>
    </source>
</evidence>
<evidence type="ECO:0000313" key="12">
    <source>
        <dbReference type="Proteomes" id="UP000305778"/>
    </source>
</evidence>
<dbReference type="InterPro" id="IPR003594">
    <property type="entry name" value="HATPase_dom"/>
</dbReference>
<dbReference type="GO" id="GO:0005886">
    <property type="term" value="C:plasma membrane"/>
    <property type="evidence" value="ECO:0007669"/>
    <property type="project" value="UniProtKB-SubCell"/>
</dbReference>
<feature type="transmembrane region" description="Helical" evidence="9">
    <location>
        <begin position="254"/>
        <end position="272"/>
    </location>
</feature>
<evidence type="ECO:0000259" key="10">
    <source>
        <dbReference type="SMART" id="SM00387"/>
    </source>
</evidence>
<dbReference type="Pfam" id="PF02518">
    <property type="entry name" value="HATPase_c"/>
    <property type="match status" value="1"/>
</dbReference>
<feature type="transmembrane region" description="Helical" evidence="9">
    <location>
        <begin position="223"/>
        <end position="242"/>
    </location>
</feature>
<gene>
    <name evidence="11" type="ORF">FCI23_14490</name>
</gene>
<comment type="caution">
    <text evidence="11">The sequence shown here is derived from an EMBL/GenBank/DDBJ whole genome shotgun (WGS) entry which is preliminary data.</text>
</comment>
<dbReference type="OrthoDB" id="227596at2"/>
<dbReference type="GO" id="GO:0000155">
    <property type="term" value="F:phosphorelay sensor kinase activity"/>
    <property type="evidence" value="ECO:0007669"/>
    <property type="project" value="InterPro"/>
</dbReference>
<keyword evidence="8 9" id="KW-0472">Membrane</keyword>
<dbReference type="SUPFAM" id="SSF55874">
    <property type="entry name" value="ATPase domain of HSP90 chaperone/DNA topoisomerase II/histidine kinase"/>
    <property type="match status" value="1"/>
</dbReference>
<dbReference type="InterPro" id="IPR036890">
    <property type="entry name" value="HATPase_C_sf"/>
</dbReference>
<feature type="transmembrane region" description="Helical" evidence="9">
    <location>
        <begin position="193"/>
        <end position="211"/>
    </location>
</feature>
<dbReference type="SMART" id="SM00387">
    <property type="entry name" value="HATPase_c"/>
    <property type="match status" value="1"/>
</dbReference>
<dbReference type="PANTHER" id="PTHR24421:SF37">
    <property type="entry name" value="SENSOR HISTIDINE KINASE NARS"/>
    <property type="match status" value="1"/>
</dbReference>
<reference evidence="11 12" key="1">
    <citation type="submission" date="2019-04" db="EMBL/GenBank/DDBJ databases">
        <title>Streptomyces oryziradicis sp. nov., a novel actinomycete isolated from rhizosphere soil of rice (Oryza sativa L.).</title>
        <authorList>
            <person name="Li C."/>
        </authorList>
    </citation>
    <scope>NUCLEOTIDE SEQUENCE [LARGE SCALE GENOMIC DNA]</scope>
    <source>
        <strain evidence="11 12">NEAU-C40</strain>
    </source>
</reference>
<comment type="subcellular location">
    <subcellularLocation>
        <location evidence="1">Cell membrane</location>
        <topology evidence="1">Multi-pass membrane protein</topology>
    </subcellularLocation>
</comment>
<dbReference type="PANTHER" id="PTHR24421">
    <property type="entry name" value="NITRATE/NITRITE SENSOR PROTEIN NARX-RELATED"/>
    <property type="match status" value="1"/>
</dbReference>
<keyword evidence="4 9" id="KW-0812">Transmembrane</keyword>
<dbReference type="RefSeq" id="WP_136724153.1">
    <property type="nucleotide sequence ID" value="NZ_SUMC01000011.1"/>
</dbReference>
<evidence type="ECO:0000256" key="5">
    <source>
        <dbReference type="ARBA" id="ARBA00022777"/>
    </source>
</evidence>
<evidence type="ECO:0000256" key="1">
    <source>
        <dbReference type="ARBA" id="ARBA00004651"/>
    </source>
</evidence>
<feature type="domain" description="Histidine kinase/HSP90-like ATPase" evidence="10">
    <location>
        <begin position="588"/>
        <end position="679"/>
    </location>
</feature>
<organism evidence="11 12">
    <name type="scientific">Actinacidiphila oryziradicis</name>
    <dbReference type="NCBI Taxonomy" id="2571141"/>
    <lineage>
        <taxon>Bacteria</taxon>
        <taxon>Bacillati</taxon>
        <taxon>Actinomycetota</taxon>
        <taxon>Actinomycetes</taxon>
        <taxon>Kitasatosporales</taxon>
        <taxon>Streptomycetaceae</taxon>
        <taxon>Actinacidiphila</taxon>
    </lineage>
</organism>
<protein>
    <submittedName>
        <fullName evidence="11">Sensor histidine kinase</fullName>
    </submittedName>
</protein>
<feature type="transmembrane region" description="Helical" evidence="9">
    <location>
        <begin position="47"/>
        <end position="66"/>
    </location>
</feature>
<feature type="transmembrane region" description="Helical" evidence="9">
    <location>
        <begin position="284"/>
        <end position="305"/>
    </location>
</feature>
<name>A0A4U0SLS1_9ACTN</name>
<proteinExistence type="predicted"/>
<evidence type="ECO:0000256" key="2">
    <source>
        <dbReference type="ARBA" id="ARBA00022475"/>
    </source>
</evidence>
<keyword evidence="2" id="KW-1003">Cell membrane</keyword>
<keyword evidence="7" id="KW-0902">Two-component regulatory system</keyword>
<keyword evidence="12" id="KW-1185">Reference proteome</keyword>
<evidence type="ECO:0000256" key="4">
    <source>
        <dbReference type="ARBA" id="ARBA00022692"/>
    </source>
</evidence>
<accession>A0A4U0SLS1</accession>